<evidence type="ECO:0000313" key="3">
    <source>
        <dbReference type="Proteomes" id="UP000579647"/>
    </source>
</evidence>
<gene>
    <name evidence="2" type="ORF">HNR07_004757</name>
</gene>
<proteinExistence type="predicted"/>
<feature type="domain" description="DUF397" evidence="1">
    <location>
        <begin position="15"/>
        <end position="64"/>
    </location>
</feature>
<reference evidence="2 3" key="1">
    <citation type="submission" date="2020-08" db="EMBL/GenBank/DDBJ databases">
        <title>Sequencing the genomes of 1000 actinobacteria strains.</title>
        <authorList>
            <person name="Klenk H.-P."/>
        </authorList>
    </citation>
    <scope>NUCLEOTIDE SEQUENCE [LARGE SCALE GENOMIC DNA]</scope>
    <source>
        <strain evidence="2 3">DSM 44598</strain>
    </source>
</reference>
<organism evidence="2 3">
    <name type="scientific">Nocardiopsis metallicus</name>
    <dbReference type="NCBI Taxonomy" id="179819"/>
    <lineage>
        <taxon>Bacteria</taxon>
        <taxon>Bacillati</taxon>
        <taxon>Actinomycetota</taxon>
        <taxon>Actinomycetes</taxon>
        <taxon>Streptosporangiales</taxon>
        <taxon>Nocardiopsidaceae</taxon>
        <taxon>Nocardiopsis</taxon>
    </lineage>
</organism>
<accession>A0A840W986</accession>
<dbReference type="InterPro" id="IPR007278">
    <property type="entry name" value="DUF397"/>
</dbReference>
<dbReference type="RefSeq" id="WP_184366789.1">
    <property type="nucleotide sequence ID" value="NZ_BAAAKM010000155.1"/>
</dbReference>
<comment type="caution">
    <text evidence="2">The sequence shown here is derived from an EMBL/GenBank/DDBJ whole genome shotgun (WGS) entry which is preliminary data.</text>
</comment>
<dbReference type="Pfam" id="PF04149">
    <property type="entry name" value="DUF397"/>
    <property type="match status" value="1"/>
</dbReference>
<name>A0A840W986_9ACTN</name>
<dbReference type="EMBL" id="JACHDO010000001">
    <property type="protein sequence ID" value="MBB5493620.1"/>
    <property type="molecule type" value="Genomic_DNA"/>
</dbReference>
<protein>
    <recommendedName>
        <fullName evidence="1">DUF397 domain-containing protein</fullName>
    </recommendedName>
</protein>
<dbReference type="AlphaFoldDB" id="A0A840W986"/>
<keyword evidence="3" id="KW-1185">Reference proteome</keyword>
<evidence type="ECO:0000313" key="2">
    <source>
        <dbReference type="EMBL" id="MBB5493620.1"/>
    </source>
</evidence>
<dbReference type="Proteomes" id="UP000579647">
    <property type="component" value="Unassembled WGS sequence"/>
</dbReference>
<evidence type="ECO:0000259" key="1">
    <source>
        <dbReference type="Pfam" id="PF04149"/>
    </source>
</evidence>
<sequence length="70" mass="8038">MTEMRAGESQAFFGRWRKSQYSYDIGACCEVLNLKSGESFFRDSVHPEDARLGFDNREWSTFLAVSKGSF</sequence>